<accession>A0A4U5QV20</accession>
<gene>
    <name evidence="1" type="ORF">D5086_0000036490</name>
</gene>
<organism evidence="1">
    <name type="scientific">Populus alba</name>
    <name type="common">White poplar</name>
    <dbReference type="NCBI Taxonomy" id="43335"/>
    <lineage>
        <taxon>Eukaryota</taxon>
        <taxon>Viridiplantae</taxon>
        <taxon>Streptophyta</taxon>
        <taxon>Embryophyta</taxon>
        <taxon>Tracheophyta</taxon>
        <taxon>Spermatophyta</taxon>
        <taxon>Magnoliopsida</taxon>
        <taxon>eudicotyledons</taxon>
        <taxon>Gunneridae</taxon>
        <taxon>Pentapetalae</taxon>
        <taxon>rosids</taxon>
        <taxon>fabids</taxon>
        <taxon>Malpighiales</taxon>
        <taxon>Salicaceae</taxon>
        <taxon>Saliceae</taxon>
        <taxon>Populus</taxon>
    </lineage>
</organism>
<evidence type="ECO:0000313" key="1">
    <source>
        <dbReference type="EMBL" id="TKS14982.1"/>
    </source>
</evidence>
<comment type="caution">
    <text evidence="1">The sequence shown here is derived from an EMBL/GenBank/DDBJ whole genome shotgun (WGS) entry which is preliminary data.</text>
</comment>
<reference evidence="1" key="1">
    <citation type="submission" date="2018-10" db="EMBL/GenBank/DDBJ databases">
        <title>Population genomic analysis revealed the cold adaptation of white poplar.</title>
        <authorList>
            <person name="Liu Y.-J."/>
        </authorList>
    </citation>
    <scope>NUCLEOTIDE SEQUENCE [LARGE SCALE GENOMIC DNA]</scope>
    <source>
        <strain evidence="1">PAL-ZL1</strain>
    </source>
</reference>
<sequence length="179" mass="20220">MSGESVDVNRTFHFEAVRTSNQVPKRRAMDVEFDEDDNIDEEMVGKRIRIMCKEEEPASVDEPRYTIKKLGFVGGRNESTTITHNQALQTAKDDFLVPGTGLLEFSNGLPSPPPKKQKTKLSEVEQQLKKAEAAQRRRIQSKKAAREQNFALQTVSIGILLIVNYNYPYLLCGIHNVAI</sequence>
<proteinExistence type="predicted"/>
<dbReference type="PANTHER" id="PTHR21561">
    <property type="entry name" value="INO80 COMPLEX SUBUNIT B"/>
    <property type="match status" value="1"/>
</dbReference>
<dbReference type="STRING" id="43335.A0A4U5QV20"/>
<dbReference type="PANTHER" id="PTHR21561:SF16">
    <property type="entry name" value="PAPA-1-LIKE FAMILY PROTEIN _ ZINC FINGER (HIT TYPE) FAMILY PROTEIN"/>
    <property type="match status" value="1"/>
</dbReference>
<dbReference type="GO" id="GO:0031011">
    <property type="term" value="C:Ino80 complex"/>
    <property type="evidence" value="ECO:0007669"/>
    <property type="project" value="InterPro"/>
</dbReference>
<dbReference type="InterPro" id="IPR029523">
    <property type="entry name" value="INO80B/Ies2"/>
</dbReference>
<dbReference type="GO" id="GO:0006338">
    <property type="term" value="P:chromatin remodeling"/>
    <property type="evidence" value="ECO:0007669"/>
    <property type="project" value="InterPro"/>
</dbReference>
<protein>
    <submittedName>
        <fullName evidence="1">Uncharacterized protein</fullName>
    </submittedName>
</protein>
<name>A0A4U5QV20_POPAL</name>
<dbReference type="AlphaFoldDB" id="A0A4U5QV20"/>
<dbReference type="EMBL" id="RCHU01000101">
    <property type="protein sequence ID" value="TKS14982.1"/>
    <property type="molecule type" value="Genomic_DNA"/>
</dbReference>